<keyword evidence="4" id="KW-0378">Hydrolase</keyword>
<dbReference type="OrthoDB" id="9807770at2"/>
<dbReference type="PROSITE" id="PS50164">
    <property type="entry name" value="GIY_YIG"/>
    <property type="match status" value="1"/>
</dbReference>
<dbReference type="PANTHER" id="PTHR34477:SF1">
    <property type="entry name" value="UPF0213 PROTEIN YHBQ"/>
    <property type="match status" value="1"/>
</dbReference>
<keyword evidence="4" id="KW-0540">Nuclease</keyword>
<evidence type="ECO:0000259" key="3">
    <source>
        <dbReference type="PROSITE" id="PS50164"/>
    </source>
</evidence>
<dbReference type="InterPro" id="IPR035901">
    <property type="entry name" value="GIY-YIG_endonuc_sf"/>
</dbReference>
<dbReference type="CDD" id="cd10456">
    <property type="entry name" value="GIY-YIG_UPF0213"/>
    <property type="match status" value="1"/>
</dbReference>
<dbReference type="Gene3D" id="3.40.1440.10">
    <property type="entry name" value="GIY-YIG endonuclease"/>
    <property type="match status" value="1"/>
</dbReference>
<proteinExistence type="inferred from homology"/>
<evidence type="ECO:0000256" key="1">
    <source>
        <dbReference type="ARBA" id="ARBA00007435"/>
    </source>
</evidence>
<dbReference type="Pfam" id="PF01541">
    <property type="entry name" value="GIY-YIG"/>
    <property type="match status" value="1"/>
</dbReference>
<dbReference type="InterPro" id="IPR000305">
    <property type="entry name" value="GIY-YIG_endonuc"/>
</dbReference>
<reference evidence="5" key="1">
    <citation type="submission" date="2017-01" db="EMBL/GenBank/DDBJ databases">
        <authorList>
            <person name="Varghese N."/>
            <person name="Submissions S."/>
        </authorList>
    </citation>
    <scope>NUCLEOTIDE SEQUENCE [LARGE SCALE GENOMIC DNA]</scope>
    <source>
        <strain evidence="5">DSM 23127</strain>
    </source>
</reference>
<dbReference type="InterPro" id="IPR050190">
    <property type="entry name" value="UPF0213_domain"/>
</dbReference>
<dbReference type="Proteomes" id="UP000187608">
    <property type="component" value="Unassembled WGS sequence"/>
</dbReference>
<organism evidence="4 5">
    <name type="scientific">Salimicrobium flavidum</name>
    <dbReference type="NCBI Taxonomy" id="570947"/>
    <lineage>
        <taxon>Bacteria</taxon>
        <taxon>Bacillati</taxon>
        <taxon>Bacillota</taxon>
        <taxon>Bacilli</taxon>
        <taxon>Bacillales</taxon>
        <taxon>Bacillaceae</taxon>
        <taxon>Salimicrobium</taxon>
    </lineage>
</organism>
<dbReference type="AlphaFoldDB" id="A0A1N7KLM2"/>
<dbReference type="PANTHER" id="PTHR34477">
    <property type="entry name" value="UPF0213 PROTEIN YHBQ"/>
    <property type="match status" value="1"/>
</dbReference>
<dbReference type="EMBL" id="FTOC01000013">
    <property type="protein sequence ID" value="SIS62330.1"/>
    <property type="molecule type" value="Genomic_DNA"/>
</dbReference>
<name>A0A1N7KLM2_9BACI</name>
<keyword evidence="5" id="KW-1185">Reference proteome</keyword>
<comment type="similarity">
    <text evidence="1">Belongs to the UPF0213 family.</text>
</comment>
<dbReference type="SUPFAM" id="SSF82771">
    <property type="entry name" value="GIY-YIG endonuclease"/>
    <property type="match status" value="1"/>
</dbReference>
<protein>
    <submittedName>
        <fullName evidence="4">Putative endonuclease</fullName>
    </submittedName>
</protein>
<sequence>MGDHVVYMLKCRDGTFYTGYTNNLSMRLRKHESGQGAKYTRGRGPFQVVFTKHFPTKSSALKEEYRIKRLNRPGKEELIREGTNDEDTKEFSGE</sequence>
<accession>A0A1N7KLM2</accession>
<evidence type="ECO:0000313" key="5">
    <source>
        <dbReference type="Proteomes" id="UP000187608"/>
    </source>
</evidence>
<dbReference type="GO" id="GO:0004519">
    <property type="term" value="F:endonuclease activity"/>
    <property type="evidence" value="ECO:0007669"/>
    <property type="project" value="UniProtKB-KW"/>
</dbReference>
<gene>
    <name evidence="4" type="ORF">SAMN05421687_11334</name>
</gene>
<feature type="compositionally biased region" description="Basic and acidic residues" evidence="2">
    <location>
        <begin position="73"/>
        <end position="83"/>
    </location>
</feature>
<evidence type="ECO:0000256" key="2">
    <source>
        <dbReference type="SAM" id="MobiDB-lite"/>
    </source>
</evidence>
<dbReference type="RefSeq" id="WP_076560560.1">
    <property type="nucleotide sequence ID" value="NZ_FTOC01000013.1"/>
</dbReference>
<keyword evidence="4" id="KW-0255">Endonuclease</keyword>
<dbReference type="STRING" id="570947.SAMN05421687_11334"/>
<feature type="domain" description="GIY-YIG" evidence="3">
    <location>
        <begin position="2"/>
        <end position="77"/>
    </location>
</feature>
<evidence type="ECO:0000313" key="4">
    <source>
        <dbReference type="EMBL" id="SIS62330.1"/>
    </source>
</evidence>
<feature type="region of interest" description="Disordered" evidence="2">
    <location>
        <begin position="73"/>
        <end position="94"/>
    </location>
</feature>